<feature type="domain" description="VOC" evidence="1">
    <location>
        <begin position="4"/>
        <end position="125"/>
    </location>
</feature>
<evidence type="ECO:0000259" key="1">
    <source>
        <dbReference type="PROSITE" id="PS51819"/>
    </source>
</evidence>
<evidence type="ECO:0000313" key="3">
    <source>
        <dbReference type="Proteomes" id="UP000283063"/>
    </source>
</evidence>
<dbReference type="CDD" id="cd06587">
    <property type="entry name" value="VOC"/>
    <property type="match status" value="1"/>
</dbReference>
<sequence length="128" mass="14267">MSAILEHSNFTVSNPDATAAWMCDVFGWHIRWSGDSIDGGYTVHVGEENSYLALYRPAKPASPKGSSYTTVGGLNHVAFVVDDLDTCEAAVKKAGFATHMHADYEPGRRFYFHDNDHIEYEMVQYDDA</sequence>
<dbReference type="InterPro" id="IPR004360">
    <property type="entry name" value="Glyas_Fos-R_dOase_dom"/>
</dbReference>
<dbReference type="Pfam" id="PF00903">
    <property type="entry name" value="Glyoxalase"/>
    <property type="match status" value="1"/>
</dbReference>
<dbReference type="KEGG" id="sedi:EBB79_02035"/>
<dbReference type="RefSeq" id="WP_127747233.1">
    <property type="nucleotide sequence ID" value="NZ_CP033219.1"/>
</dbReference>
<keyword evidence="3" id="KW-1185">Reference proteome</keyword>
<gene>
    <name evidence="2" type="ORF">EBB79_02035</name>
</gene>
<protein>
    <submittedName>
        <fullName evidence="2">VOC family protein</fullName>
    </submittedName>
</protein>
<dbReference type="EMBL" id="CP033219">
    <property type="protein sequence ID" value="AZV76793.1"/>
    <property type="molecule type" value="Genomic_DNA"/>
</dbReference>
<dbReference type="InterPro" id="IPR037523">
    <property type="entry name" value="VOC_core"/>
</dbReference>
<organism evidence="2 3">
    <name type="scientific">Parasedimentitalea marina</name>
    <dbReference type="NCBI Taxonomy" id="2483033"/>
    <lineage>
        <taxon>Bacteria</taxon>
        <taxon>Pseudomonadati</taxon>
        <taxon>Pseudomonadota</taxon>
        <taxon>Alphaproteobacteria</taxon>
        <taxon>Rhodobacterales</taxon>
        <taxon>Paracoccaceae</taxon>
        <taxon>Parasedimentitalea</taxon>
    </lineage>
</organism>
<reference evidence="2 3" key="1">
    <citation type="submission" date="2018-10" db="EMBL/GenBank/DDBJ databases">
        <title>Parasedimentitalea marina sp. nov., a psychrophilic bacterium isolated from deep seawater of the New Britain Trench.</title>
        <authorList>
            <person name="Cao J."/>
        </authorList>
    </citation>
    <scope>NUCLEOTIDE SEQUENCE [LARGE SCALE GENOMIC DNA]</scope>
    <source>
        <strain evidence="2 3">W43</strain>
    </source>
</reference>
<dbReference type="InterPro" id="IPR029068">
    <property type="entry name" value="Glyas_Bleomycin-R_OHBP_Dase"/>
</dbReference>
<dbReference type="AlphaFoldDB" id="A0A3T0MYF5"/>
<dbReference type="SUPFAM" id="SSF54593">
    <property type="entry name" value="Glyoxalase/Bleomycin resistance protein/Dihydroxybiphenyl dioxygenase"/>
    <property type="match status" value="1"/>
</dbReference>
<accession>A0A3T0MYF5</accession>
<dbReference type="Proteomes" id="UP000283063">
    <property type="component" value="Chromosome"/>
</dbReference>
<proteinExistence type="predicted"/>
<dbReference type="OrthoDB" id="7355345at2"/>
<name>A0A3T0MYF5_9RHOB</name>
<dbReference type="Gene3D" id="3.10.180.10">
    <property type="entry name" value="2,3-Dihydroxybiphenyl 1,2-Dioxygenase, domain 1"/>
    <property type="match status" value="1"/>
</dbReference>
<evidence type="ECO:0000313" key="2">
    <source>
        <dbReference type="EMBL" id="AZV76793.1"/>
    </source>
</evidence>
<dbReference type="PROSITE" id="PS51819">
    <property type="entry name" value="VOC"/>
    <property type="match status" value="1"/>
</dbReference>